<protein>
    <recommendedName>
        <fullName evidence="2">Ammonium transporter AmtB-like domain-containing protein</fullName>
    </recommendedName>
</protein>
<dbReference type="AlphaFoldDB" id="A0A8T1VJY1"/>
<feature type="transmembrane region" description="Helical" evidence="1">
    <location>
        <begin position="391"/>
        <end position="410"/>
    </location>
</feature>
<feature type="domain" description="Ammonium transporter AmtB-like" evidence="2">
    <location>
        <begin position="115"/>
        <end position="497"/>
    </location>
</feature>
<feature type="transmembrane region" description="Helical" evidence="1">
    <location>
        <begin position="142"/>
        <end position="162"/>
    </location>
</feature>
<evidence type="ECO:0000313" key="4">
    <source>
        <dbReference type="Proteomes" id="UP000694044"/>
    </source>
</evidence>
<dbReference type="OrthoDB" id="534912at2759"/>
<feature type="transmembrane region" description="Helical" evidence="1">
    <location>
        <begin position="174"/>
        <end position="194"/>
    </location>
</feature>
<dbReference type="GO" id="GO:0005886">
    <property type="term" value="C:plasma membrane"/>
    <property type="evidence" value="ECO:0007669"/>
    <property type="project" value="TreeGrafter"/>
</dbReference>
<feature type="transmembrane region" description="Helical" evidence="1">
    <location>
        <begin position="335"/>
        <end position="352"/>
    </location>
</feature>
<keyword evidence="4" id="KW-1185">Reference proteome</keyword>
<feature type="transmembrane region" description="Helical" evidence="1">
    <location>
        <begin position="472"/>
        <end position="496"/>
    </location>
</feature>
<feature type="transmembrane region" description="Helical" evidence="1">
    <location>
        <begin position="298"/>
        <end position="315"/>
    </location>
</feature>
<accession>A0A8T1VJY1</accession>
<feature type="transmembrane region" description="Helical" evidence="1">
    <location>
        <begin position="102"/>
        <end position="122"/>
    </location>
</feature>
<keyword evidence="1" id="KW-1133">Transmembrane helix</keyword>
<feature type="transmembrane region" description="Helical" evidence="1">
    <location>
        <begin position="206"/>
        <end position="228"/>
    </location>
</feature>
<evidence type="ECO:0000259" key="2">
    <source>
        <dbReference type="Pfam" id="PF00909"/>
    </source>
</evidence>
<name>A0A8T1VJY1_9STRA</name>
<comment type="caution">
    <text evidence="3">The sequence shown here is derived from an EMBL/GenBank/DDBJ whole genome shotgun (WGS) entry which is preliminary data.</text>
</comment>
<dbReference type="Proteomes" id="UP000694044">
    <property type="component" value="Unassembled WGS sequence"/>
</dbReference>
<sequence length="522" mass="57112">MGKFKLSRSFNNRRSPSATTALHFGWSRFRLPTLLCKTSFFIFRCRAQQLASAKESRVMVFTRLSAFADKMWNSIATMPSEGDYNAVSTPNGRSHAPTAEKCFALSLVLFEVVCLIFFALKFDMPSPKNNDADTVSTMNSYPMYMDVHVMIYIGFGFLMTFLRKYSMSAVSLNFVVAVLSLQWGIIAVTMAHQIGSNHFTTKLLDIPTMINGDFAAGAVLISFGAVLGKTTPTQLVWMTFLEIIFYAFNEYLVLEEFKVSDAGGSMVIHTFGAFFGLAVTTMLGVPTESEQVHNTSRYHSDVFAMIGTLFLWMYWPSFNAALVGSEGFQQERAVMNTVLSIAASCASAFAATKMMSHTKKFDMVHVQNATLAGGVAMGTSCNLAISPAAAITVGLVVGIASTVGFCYVTPRLEQVIRMSDTCGILNLHGMPGVVGGLAGAIVTFAASDDFYGDSLTNVYAARAYRSASEQGWYQLLAIASSAGIGAISGLLVGFFLKSKLFRQQKLKYEDDEWFYVPEECHA</sequence>
<dbReference type="GO" id="GO:0008519">
    <property type="term" value="F:ammonium channel activity"/>
    <property type="evidence" value="ECO:0007669"/>
    <property type="project" value="InterPro"/>
</dbReference>
<evidence type="ECO:0000313" key="3">
    <source>
        <dbReference type="EMBL" id="KAG7381236.1"/>
    </source>
</evidence>
<dbReference type="EMBL" id="JAGDFM010000255">
    <property type="protein sequence ID" value="KAG7381236.1"/>
    <property type="molecule type" value="Genomic_DNA"/>
</dbReference>
<keyword evidence="1" id="KW-0812">Transmembrane</keyword>
<keyword evidence="1" id="KW-0472">Membrane</keyword>
<gene>
    <name evidence="3" type="ORF">PHYPSEUDO_006280</name>
</gene>
<dbReference type="PANTHER" id="PTHR11730:SF60">
    <property type="entry name" value="RH50, ISOFORM D"/>
    <property type="match status" value="1"/>
</dbReference>
<feature type="transmembrane region" description="Helical" evidence="1">
    <location>
        <begin position="266"/>
        <end position="286"/>
    </location>
</feature>
<organism evidence="3 4">
    <name type="scientific">Phytophthora pseudosyringae</name>
    <dbReference type="NCBI Taxonomy" id="221518"/>
    <lineage>
        <taxon>Eukaryota</taxon>
        <taxon>Sar</taxon>
        <taxon>Stramenopiles</taxon>
        <taxon>Oomycota</taxon>
        <taxon>Peronosporomycetes</taxon>
        <taxon>Peronosporales</taxon>
        <taxon>Peronosporaceae</taxon>
        <taxon>Phytophthora</taxon>
    </lineage>
</organism>
<reference evidence="3" key="1">
    <citation type="submission" date="2021-02" db="EMBL/GenBank/DDBJ databases">
        <authorList>
            <person name="Palmer J.M."/>
        </authorList>
    </citation>
    <scope>NUCLEOTIDE SEQUENCE</scope>
    <source>
        <strain evidence="3">SCRP734</strain>
    </source>
</reference>
<feature type="transmembrane region" description="Helical" evidence="1">
    <location>
        <begin position="422"/>
        <end position="446"/>
    </location>
</feature>
<feature type="transmembrane region" description="Helical" evidence="1">
    <location>
        <begin position="235"/>
        <end position="254"/>
    </location>
</feature>
<dbReference type="GO" id="GO:0097272">
    <property type="term" value="P:ammonium homeostasis"/>
    <property type="evidence" value="ECO:0007669"/>
    <property type="project" value="TreeGrafter"/>
</dbReference>
<evidence type="ECO:0000256" key="1">
    <source>
        <dbReference type="SAM" id="Phobius"/>
    </source>
</evidence>
<feature type="transmembrane region" description="Helical" evidence="1">
    <location>
        <begin position="364"/>
        <end position="385"/>
    </location>
</feature>
<dbReference type="InterPro" id="IPR024041">
    <property type="entry name" value="NH4_transpt_AmtB-like_dom"/>
</dbReference>
<dbReference type="PANTHER" id="PTHR11730">
    <property type="entry name" value="AMMONIUM TRANSPORTER"/>
    <property type="match status" value="1"/>
</dbReference>
<dbReference type="Pfam" id="PF00909">
    <property type="entry name" value="Ammonium_transp"/>
    <property type="match status" value="1"/>
</dbReference>
<proteinExistence type="predicted"/>